<dbReference type="AlphaFoldDB" id="A0A9W7XNS1"/>
<feature type="compositionally biased region" description="Low complexity" evidence="4">
    <location>
        <begin position="164"/>
        <end position="173"/>
    </location>
</feature>
<dbReference type="InterPro" id="IPR001452">
    <property type="entry name" value="SH3_domain"/>
</dbReference>
<comment type="caution">
    <text evidence="7">The sequence shown here is derived from an EMBL/GenBank/DDBJ whole genome shotgun (WGS) entry which is preliminary data.</text>
</comment>
<feature type="compositionally biased region" description="Low complexity" evidence="4">
    <location>
        <begin position="116"/>
        <end position="127"/>
    </location>
</feature>
<evidence type="ECO:0000259" key="6">
    <source>
        <dbReference type="PROSITE" id="PS50195"/>
    </source>
</evidence>
<dbReference type="SUPFAM" id="SSF50044">
    <property type="entry name" value="SH3-domain"/>
    <property type="match status" value="2"/>
</dbReference>
<feature type="region of interest" description="Disordered" evidence="4">
    <location>
        <begin position="598"/>
        <end position="639"/>
    </location>
</feature>
<feature type="region of interest" description="Disordered" evidence="4">
    <location>
        <begin position="526"/>
        <end position="575"/>
    </location>
</feature>
<dbReference type="SMART" id="SM00312">
    <property type="entry name" value="PX"/>
    <property type="match status" value="1"/>
</dbReference>
<name>A0A9W7XNS1_9FUNG</name>
<dbReference type="SUPFAM" id="SSF54277">
    <property type="entry name" value="CAD &amp; PB1 domains"/>
    <property type="match status" value="1"/>
</dbReference>
<evidence type="ECO:0000256" key="3">
    <source>
        <dbReference type="PROSITE-ProRule" id="PRU00192"/>
    </source>
</evidence>
<evidence type="ECO:0000259" key="5">
    <source>
        <dbReference type="PROSITE" id="PS50002"/>
    </source>
</evidence>
<protein>
    <submittedName>
        <fullName evidence="7">Bud emergence protein 1</fullName>
    </submittedName>
</protein>
<accession>A0A9W7XNS1</accession>
<dbReference type="Gene3D" id="3.10.20.90">
    <property type="entry name" value="Phosphatidylinositol 3-kinase Catalytic Subunit, Chain A, domain 1"/>
    <property type="match status" value="1"/>
</dbReference>
<evidence type="ECO:0000313" key="8">
    <source>
        <dbReference type="Proteomes" id="UP001145021"/>
    </source>
</evidence>
<dbReference type="SMART" id="SM00326">
    <property type="entry name" value="SH3"/>
    <property type="match status" value="2"/>
</dbReference>
<dbReference type="InterPro" id="IPR051228">
    <property type="entry name" value="NADPH_Oxidase/PX-Domain"/>
</dbReference>
<feature type="region of interest" description="Disordered" evidence="4">
    <location>
        <begin position="1"/>
        <end position="24"/>
    </location>
</feature>
<feature type="compositionally biased region" description="Polar residues" evidence="4">
    <location>
        <begin position="1"/>
        <end position="19"/>
    </location>
</feature>
<dbReference type="PANTHER" id="PTHR15706">
    <property type="entry name" value="SH3 MULTIPLE DOMAIN"/>
    <property type="match status" value="1"/>
</dbReference>
<feature type="domain" description="SH3" evidence="5">
    <location>
        <begin position="193"/>
        <end position="255"/>
    </location>
</feature>
<dbReference type="Pfam" id="PF00787">
    <property type="entry name" value="PX"/>
    <property type="match status" value="1"/>
</dbReference>
<keyword evidence="2" id="KW-0677">Repeat</keyword>
<feature type="compositionally biased region" description="Basic and acidic residues" evidence="4">
    <location>
        <begin position="141"/>
        <end position="151"/>
    </location>
</feature>
<dbReference type="Proteomes" id="UP001145021">
    <property type="component" value="Unassembled WGS sequence"/>
</dbReference>
<dbReference type="InterPro" id="IPR036028">
    <property type="entry name" value="SH3-like_dom_sf"/>
</dbReference>
<keyword evidence="8" id="KW-1185">Reference proteome</keyword>
<dbReference type="Gene3D" id="2.30.30.40">
    <property type="entry name" value="SH3 Domains"/>
    <property type="match status" value="2"/>
</dbReference>
<dbReference type="GO" id="GO:0035091">
    <property type="term" value="F:phosphatidylinositol binding"/>
    <property type="evidence" value="ECO:0007669"/>
    <property type="project" value="InterPro"/>
</dbReference>
<keyword evidence="1 3" id="KW-0728">SH3 domain</keyword>
<dbReference type="InterPro" id="IPR036871">
    <property type="entry name" value="PX_dom_sf"/>
</dbReference>
<dbReference type="Pfam" id="PF14604">
    <property type="entry name" value="SH3_9"/>
    <property type="match status" value="1"/>
</dbReference>
<dbReference type="EMBL" id="JANBOH010000053">
    <property type="protein sequence ID" value="KAJ1646654.1"/>
    <property type="molecule type" value="Genomic_DNA"/>
</dbReference>
<evidence type="ECO:0000313" key="7">
    <source>
        <dbReference type="EMBL" id="KAJ1646654.1"/>
    </source>
</evidence>
<feature type="domain" description="PX" evidence="6">
    <location>
        <begin position="407"/>
        <end position="526"/>
    </location>
</feature>
<dbReference type="Gene3D" id="3.30.1520.10">
    <property type="entry name" value="Phox-like domain"/>
    <property type="match status" value="1"/>
</dbReference>
<evidence type="ECO:0000256" key="2">
    <source>
        <dbReference type="ARBA" id="ARBA00022737"/>
    </source>
</evidence>
<proteinExistence type="predicted"/>
<feature type="compositionally biased region" description="Polar residues" evidence="4">
    <location>
        <begin position="333"/>
        <end position="348"/>
    </location>
</feature>
<dbReference type="InterPro" id="IPR001683">
    <property type="entry name" value="PX_dom"/>
</dbReference>
<dbReference type="Pfam" id="PF00018">
    <property type="entry name" value="SH3_1"/>
    <property type="match status" value="1"/>
</dbReference>
<dbReference type="PANTHER" id="PTHR15706:SF2">
    <property type="entry name" value="SH3 AND PX DOMAIN-CONTAINING PROTEIN 2A"/>
    <property type="match status" value="1"/>
</dbReference>
<dbReference type="PROSITE" id="PS50195">
    <property type="entry name" value="PX"/>
    <property type="match status" value="1"/>
</dbReference>
<feature type="region of interest" description="Disordered" evidence="4">
    <location>
        <begin position="100"/>
        <end position="191"/>
    </location>
</feature>
<feature type="region of interest" description="Disordered" evidence="4">
    <location>
        <begin position="311"/>
        <end position="397"/>
    </location>
</feature>
<feature type="domain" description="SH3" evidence="5">
    <location>
        <begin position="23"/>
        <end position="86"/>
    </location>
</feature>
<feature type="compositionally biased region" description="Polar residues" evidence="4">
    <location>
        <begin position="531"/>
        <end position="575"/>
    </location>
</feature>
<reference evidence="7" key="1">
    <citation type="submission" date="2022-07" db="EMBL/GenBank/DDBJ databases">
        <title>Phylogenomic reconstructions and comparative analyses of Kickxellomycotina fungi.</title>
        <authorList>
            <person name="Reynolds N.K."/>
            <person name="Stajich J.E."/>
            <person name="Barry K."/>
            <person name="Grigoriev I.V."/>
            <person name="Crous P."/>
            <person name="Smith M.E."/>
        </authorList>
    </citation>
    <scope>NUCLEOTIDE SEQUENCE</scope>
    <source>
        <strain evidence="7">NBRC 105413</strain>
    </source>
</reference>
<dbReference type="PROSITE" id="PS50002">
    <property type="entry name" value="SH3"/>
    <property type="match status" value="2"/>
</dbReference>
<evidence type="ECO:0000256" key="1">
    <source>
        <dbReference type="ARBA" id="ARBA00022443"/>
    </source>
</evidence>
<evidence type="ECO:0000256" key="4">
    <source>
        <dbReference type="SAM" id="MobiDB-lite"/>
    </source>
</evidence>
<organism evidence="7 8">
    <name type="scientific">Coemansia asiatica</name>
    <dbReference type="NCBI Taxonomy" id="1052880"/>
    <lineage>
        <taxon>Eukaryota</taxon>
        <taxon>Fungi</taxon>
        <taxon>Fungi incertae sedis</taxon>
        <taxon>Zoopagomycota</taxon>
        <taxon>Kickxellomycotina</taxon>
        <taxon>Kickxellomycetes</taxon>
        <taxon>Kickxellales</taxon>
        <taxon>Kickxellaceae</taxon>
        <taxon>Coemansia</taxon>
    </lineage>
</organism>
<gene>
    <name evidence="7" type="primary">BEM1</name>
    <name evidence="7" type="ORF">LPJ64_001880</name>
</gene>
<feature type="compositionally biased region" description="Low complexity" evidence="4">
    <location>
        <begin position="349"/>
        <end position="379"/>
    </location>
</feature>
<sequence length="724" mass="79760">MFNLGLSNHASTSVSTAPKPQQVPKRVIRARQNYIAREKAELTFKKDDFFYVLSTPHEDDQWYDVTNPLTGERGLVPASFFEILESRQERINRINRFASNASASEDSRSSLGLPRSVPNNNSISSVPQHSVSRSHSGKQRRPSEGFSHAEAEPMPAMPLRTRTSSIQRNSQNQHQRHHSQSTNVQSAPPMPTMIEPQAVALYDFTAANGNELAISAGDDLIILAQSTEDWVIAKHTKHSGLAGLVPLSYIQLRDHVTGVVVSDLRAYLSHYNMRLRSAAEWEKQQKDVWVARSSHSSASTVSDLVIIERQSSGNQVSRHTRGSSGSSSSSASNYDNRSPTPKSGNLSSAAAPTATAALQNPRSRALTASSSSTSSIAERSSFRQLRKSSQPSGGSLHYMASENFPRFHKDEVADISVPSFICKDGAYLFRVSLVFYTNDERNIYRTYEDFVSCRSELSEKFPAETSSLKLARFSMHNSSMLYLNDSIAERRRNELQAYVQGLIATPAVVVEGPTVQRLFGSRVEALPDRMSSPSRSLRRTPQSSIQGRSRHSPSLSTDSALESQLTPASASSADTVVETTPIDLKGFSSMRIGKSVDGKYRPLTEVPPMPAEPQMQESEQKRATQRLSHKPSTGTLGGNSMVKVKVRLGDDMVAMRLPSELTLSELKARIAHKLGSEESQRAQPSITQIAYFAPSGESEPLCDDQDWETALLATNYKPVLTIVQ</sequence>
<feature type="compositionally biased region" description="Low complexity" evidence="4">
    <location>
        <begin position="322"/>
        <end position="332"/>
    </location>
</feature>
<dbReference type="SUPFAM" id="SSF64268">
    <property type="entry name" value="PX domain"/>
    <property type="match status" value="1"/>
</dbReference>